<dbReference type="Proteomes" id="UP001597461">
    <property type="component" value="Unassembled WGS sequence"/>
</dbReference>
<evidence type="ECO:0000313" key="2">
    <source>
        <dbReference type="EMBL" id="MFD2581793.1"/>
    </source>
</evidence>
<evidence type="ECO:0000313" key="3">
    <source>
        <dbReference type="Proteomes" id="UP001597461"/>
    </source>
</evidence>
<protein>
    <submittedName>
        <fullName evidence="2">DUF6364 family protein</fullName>
    </submittedName>
</protein>
<organism evidence="2 3">
    <name type="scientific">Pedobacter vanadiisoli</name>
    <dbReference type="NCBI Taxonomy" id="1761975"/>
    <lineage>
        <taxon>Bacteria</taxon>
        <taxon>Pseudomonadati</taxon>
        <taxon>Bacteroidota</taxon>
        <taxon>Sphingobacteriia</taxon>
        <taxon>Sphingobacteriales</taxon>
        <taxon>Sphingobacteriaceae</taxon>
        <taxon>Pedobacter</taxon>
    </lineage>
</organism>
<dbReference type="EMBL" id="JBHULL010000005">
    <property type="protein sequence ID" value="MFD2581793.1"/>
    <property type="molecule type" value="Genomic_DNA"/>
</dbReference>
<reference evidence="3" key="1">
    <citation type="journal article" date="2019" name="Int. J. Syst. Evol. Microbiol.">
        <title>The Global Catalogue of Microorganisms (GCM) 10K type strain sequencing project: providing services to taxonomists for standard genome sequencing and annotation.</title>
        <authorList>
            <consortium name="The Broad Institute Genomics Platform"/>
            <consortium name="The Broad Institute Genome Sequencing Center for Infectious Disease"/>
            <person name="Wu L."/>
            <person name="Ma J."/>
        </authorList>
    </citation>
    <scope>NUCLEOTIDE SEQUENCE [LARGE SCALE GENOMIC DNA]</scope>
    <source>
        <strain evidence="3">KCTC 42866</strain>
    </source>
</reference>
<sequence length="88" mass="10122">MDAKLTLSFNQDVVNKAKKYAADYNISLSRLIEHLLIQVTASNYKSLEDYPISDWVSMVAEGEVEYKKTPKKTRKGSKNEFFSLRSNK</sequence>
<feature type="region of interest" description="Disordered" evidence="1">
    <location>
        <begin position="67"/>
        <end position="88"/>
    </location>
</feature>
<evidence type="ECO:0000256" key="1">
    <source>
        <dbReference type="SAM" id="MobiDB-lite"/>
    </source>
</evidence>
<dbReference type="Pfam" id="PF19891">
    <property type="entry name" value="DUF6364"/>
    <property type="match status" value="1"/>
</dbReference>
<comment type="caution">
    <text evidence="2">The sequence shown here is derived from an EMBL/GenBank/DDBJ whole genome shotgun (WGS) entry which is preliminary data.</text>
</comment>
<accession>A0ABW5MGL7</accession>
<gene>
    <name evidence="2" type="ORF">ACFSR6_04775</name>
</gene>
<name>A0ABW5MGL7_9SPHI</name>
<dbReference type="RefSeq" id="WP_379075664.1">
    <property type="nucleotide sequence ID" value="NZ_JBHULL010000005.1"/>
</dbReference>
<dbReference type="InterPro" id="IPR045944">
    <property type="entry name" value="DUF6364"/>
</dbReference>
<keyword evidence="3" id="KW-1185">Reference proteome</keyword>
<proteinExistence type="predicted"/>